<comment type="caution">
    <text evidence="1">The sequence shown here is derived from an EMBL/GenBank/DDBJ whole genome shotgun (WGS) entry which is preliminary data.</text>
</comment>
<accession>A0A0V1HHC0</accession>
<gene>
    <name evidence="1" type="ORF">T11_13011</name>
</gene>
<dbReference type="Proteomes" id="UP000055024">
    <property type="component" value="Unassembled WGS sequence"/>
</dbReference>
<name>A0A0V1HHC0_9BILA</name>
<evidence type="ECO:0000313" key="2">
    <source>
        <dbReference type="Proteomes" id="UP000055024"/>
    </source>
</evidence>
<sequence>MKELKLNSSSKIMHMEMDKEVSYCIHKASLKWTTLPCRRCHHISNKELPRGQYTLRETCCVKIVTNAIKYHRCYSGTELQKALYTNHAYN</sequence>
<organism evidence="1 2">
    <name type="scientific">Trichinella zimbabwensis</name>
    <dbReference type="NCBI Taxonomy" id="268475"/>
    <lineage>
        <taxon>Eukaryota</taxon>
        <taxon>Metazoa</taxon>
        <taxon>Ecdysozoa</taxon>
        <taxon>Nematoda</taxon>
        <taxon>Enoplea</taxon>
        <taxon>Dorylaimia</taxon>
        <taxon>Trichinellida</taxon>
        <taxon>Trichinellidae</taxon>
        <taxon>Trichinella</taxon>
    </lineage>
</organism>
<evidence type="ECO:0000313" key="1">
    <source>
        <dbReference type="EMBL" id="KRZ09831.1"/>
    </source>
</evidence>
<keyword evidence="2" id="KW-1185">Reference proteome</keyword>
<reference evidence="1 2" key="1">
    <citation type="submission" date="2015-01" db="EMBL/GenBank/DDBJ databases">
        <title>Evolution of Trichinella species and genotypes.</title>
        <authorList>
            <person name="Korhonen P.K."/>
            <person name="Edoardo P."/>
            <person name="Giuseppe L.R."/>
            <person name="Gasser R.B."/>
        </authorList>
    </citation>
    <scope>NUCLEOTIDE SEQUENCE [LARGE SCALE GENOMIC DNA]</scope>
    <source>
        <strain evidence="1">ISS1029</strain>
    </source>
</reference>
<proteinExistence type="predicted"/>
<dbReference type="EMBL" id="JYDP01000067">
    <property type="protein sequence ID" value="KRZ09831.1"/>
    <property type="molecule type" value="Genomic_DNA"/>
</dbReference>
<protein>
    <submittedName>
        <fullName evidence="1">Uncharacterized protein</fullName>
    </submittedName>
</protein>
<dbReference type="AlphaFoldDB" id="A0A0V1HHC0"/>